<dbReference type="Pfam" id="PF05724">
    <property type="entry name" value="TPMT"/>
    <property type="match status" value="1"/>
</dbReference>
<comment type="caution">
    <text evidence="5">The sequence shown here is derived from an EMBL/GenBank/DDBJ whole genome shotgun (WGS) entry which is preliminary data.</text>
</comment>
<sequence length="217" mass="23904">MVDRVSAKDYTSYWEGLWADGLQAGQKFDAGRSAPVLQALLNQAGPACRGKTALVPGCGRGYDVLEFAQHGCTATGLEISKSATDAGERYADSCNLGPARELAQYQTGDFFHHLNQYDYGYDYTFMCSFVPEKRADWAEAWSKLIRPGGELITLIFPVGLGIPSPPPFDVTPEQYEELLIPKGFQKIVLEKLPAHLSHAPRAGKEYIGRWRKTAASL</sequence>
<evidence type="ECO:0008006" key="7">
    <source>
        <dbReference type="Google" id="ProtNLM"/>
    </source>
</evidence>
<dbReference type="GO" id="GO:0032259">
    <property type="term" value="P:methylation"/>
    <property type="evidence" value="ECO:0007669"/>
    <property type="project" value="UniProtKB-KW"/>
</dbReference>
<reference evidence="5 6" key="1">
    <citation type="journal article" date="2024" name="Nat. Commun.">
        <title>Phylogenomics reveals the evolutionary origins of lichenization in chlorophyte algae.</title>
        <authorList>
            <person name="Puginier C."/>
            <person name="Libourel C."/>
            <person name="Otte J."/>
            <person name="Skaloud P."/>
            <person name="Haon M."/>
            <person name="Grisel S."/>
            <person name="Petersen M."/>
            <person name="Berrin J.G."/>
            <person name="Delaux P.M."/>
            <person name="Dal Grande F."/>
            <person name="Keller J."/>
        </authorList>
    </citation>
    <scope>NUCLEOTIDE SEQUENCE [LARGE SCALE GENOMIC DNA]</scope>
    <source>
        <strain evidence="5 6">SAG 2145</strain>
    </source>
</reference>
<dbReference type="Proteomes" id="UP001438707">
    <property type="component" value="Unassembled WGS sequence"/>
</dbReference>
<evidence type="ECO:0000256" key="1">
    <source>
        <dbReference type="ARBA" id="ARBA00022553"/>
    </source>
</evidence>
<dbReference type="InterPro" id="IPR029063">
    <property type="entry name" value="SAM-dependent_MTases_sf"/>
</dbReference>
<dbReference type="InterPro" id="IPR008854">
    <property type="entry name" value="TPMT"/>
</dbReference>
<keyword evidence="4" id="KW-0949">S-adenosyl-L-methionine</keyword>
<dbReference type="Gene3D" id="3.40.50.150">
    <property type="entry name" value="Vaccinia Virus protein VP39"/>
    <property type="match status" value="1"/>
</dbReference>
<evidence type="ECO:0000256" key="2">
    <source>
        <dbReference type="ARBA" id="ARBA00022603"/>
    </source>
</evidence>
<keyword evidence="6" id="KW-1185">Reference proteome</keyword>
<dbReference type="PROSITE" id="PS51585">
    <property type="entry name" value="SAM_MT_TPMT"/>
    <property type="match status" value="1"/>
</dbReference>
<keyword evidence="1" id="KW-0597">Phosphoprotein</keyword>
<evidence type="ECO:0000313" key="5">
    <source>
        <dbReference type="EMBL" id="KAK9819109.1"/>
    </source>
</evidence>
<dbReference type="SUPFAM" id="SSF53335">
    <property type="entry name" value="S-adenosyl-L-methionine-dependent methyltransferases"/>
    <property type="match status" value="1"/>
</dbReference>
<dbReference type="GO" id="GO:0008757">
    <property type="term" value="F:S-adenosylmethionine-dependent methyltransferase activity"/>
    <property type="evidence" value="ECO:0007669"/>
    <property type="project" value="InterPro"/>
</dbReference>
<proteinExistence type="predicted"/>
<dbReference type="PANTHER" id="PTHR32183">
    <property type="match status" value="1"/>
</dbReference>
<dbReference type="AlphaFoldDB" id="A0AAW1QCZ4"/>
<evidence type="ECO:0000256" key="3">
    <source>
        <dbReference type="ARBA" id="ARBA00022679"/>
    </source>
</evidence>
<keyword evidence="2" id="KW-0489">Methyltransferase</keyword>
<organism evidence="5 6">
    <name type="scientific">Apatococcus lobatus</name>
    <dbReference type="NCBI Taxonomy" id="904363"/>
    <lineage>
        <taxon>Eukaryota</taxon>
        <taxon>Viridiplantae</taxon>
        <taxon>Chlorophyta</taxon>
        <taxon>core chlorophytes</taxon>
        <taxon>Trebouxiophyceae</taxon>
        <taxon>Chlorellales</taxon>
        <taxon>Chlorellaceae</taxon>
        <taxon>Apatococcus</taxon>
    </lineage>
</organism>
<gene>
    <name evidence="5" type="ORF">WJX74_002374</name>
</gene>
<dbReference type="CDD" id="cd02440">
    <property type="entry name" value="AdoMet_MTases"/>
    <property type="match status" value="1"/>
</dbReference>
<accession>A0AAW1QCZ4</accession>
<evidence type="ECO:0000313" key="6">
    <source>
        <dbReference type="Proteomes" id="UP001438707"/>
    </source>
</evidence>
<name>A0AAW1QCZ4_9CHLO</name>
<protein>
    <recommendedName>
        <fullName evidence="7">Thiol methyltransferase 1</fullName>
    </recommendedName>
</protein>
<dbReference type="PANTHER" id="PTHR32183:SF6">
    <property type="entry name" value="CYSTEINE SULFINATE DESULFINASE_CYSTEINE DESULFURASE AND RELATED ENZYMES"/>
    <property type="match status" value="1"/>
</dbReference>
<evidence type="ECO:0000256" key="4">
    <source>
        <dbReference type="ARBA" id="ARBA00022691"/>
    </source>
</evidence>
<keyword evidence="3" id="KW-0808">Transferase</keyword>
<dbReference type="EMBL" id="JALJOS010000050">
    <property type="protein sequence ID" value="KAK9819109.1"/>
    <property type="molecule type" value="Genomic_DNA"/>
</dbReference>